<dbReference type="InterPro" id="IPR011604">
    <property type="entry name" value="PDDEXK-like_dom_sf"/>
</dbReference>
<evidence type="ECO:0000259" key="1">
    <source>
        <dbReference type="PROSITE" id="PS51852"/>
    </source>
</evidence>
<dbReference type="GO" id="GO:0008361">
    <property type="term" value="P:regulation of cell size"/>
    <property type="evidence" value="ECO:0007669"/>
    <property type="project" value="TreeGrafter"/>
</dbReference>
<comment type="caution">
    <text evidence="2">The sequence shown here is derived from an EMBL/GenBank/DDBJ whole genome shotgun (WGS) entry which is preliminary data.</text>
</comment>
<dbReference type="InterPro" id="IPR011335">
    <property type="entry name" value="Restrct_endonuc-II-like"/>
</dbReference>
<dbReference type="OrthoDB" id="9994905at2759"/>
<organism evidence="2 3">
    <name type="scientific">Haemaphysalis longicornis</name>
    <name type="common">Bush tick</name>
    <dbReference type="NCBI Taxonomy" id="44386"/>
    <lineage>
        <taxon>Eukaryota</taxon>
        <taxon>Metazoa</taxon>
        <taxon>Ecdysozoa</taxon>
        <taxon>Arthropoda</taxon>
        <taxon>Chelicerata</taxon>
        <taxon>Arachnida</taxon>
        <taxon>Acari</taxon>
        <taxon>Parasitiformes</taxon>
        <taxon>Ixodida</taxon>
        <taxon>Ixodoidea</taxon>
        <taxon>Ixodidae</taxon>
        <taxon>Haemaphysalinae</taxon>
        <taxon>Haemaphysalis</taxon>
    </lineage>
</organism>
<dbReference type="EMBL" id="JABSTR010000005">
    <property type="protein sequence ID" value="KAH9372268.1"/>
    <property type="molecule type" value="Genomic_DNA"/>
</dbReference>
<feature type="domain" description="PG1 pseudoGTPase" evidence="1">
    <location>
        <begin position="23"/>
        <end position="209"/>
    </location>
</feature>
<dbReference type="InterPro" id="IPR019080">
    <property type="entry name" value="YqaJ_viral_recombinase"/>
</dbReference>
<keyword evidence="3" id="KW-1185">Reference proteome</keyword>
<dbReference type="GO" id="GO:0050770">
    <property type="term" value="P:regulation of axonogenesis"/>
    <property type="evidence" value="ECO:0007669"/>
    <property type="project" value="TreeGrafter"/>
</dbReference>
<dbReference type="InterPro" id="IPR045786">
    <property type="entry name" value="RhoGAP_pG1_pG2"/>
</dbReference>
<dbReference type="Proteomes" id="UP000821853">
    <property type="component" value="Chromosome 3"/>
</dbReference>
<dbReference type="GO" id="GO:0006281">
    <property type="term" value="P:DNA repair"/>
    <property type="evidence" value="ECO:0007669"/>
    <property type="project" value="UniProtKB-ARBA"/>
</dbReference>
<accession>A0A9J6GCZ4</accession>
<dbReference type="PROSITE" id="PS51852">
    <property type="entry name" value="PG1"/>
    <property type="match status" value="1"/>
</dbReference>
<dbReference type="VEuPathDB" id="VectorBase:HLOH_060577"/>
<dbReference type="Pfam" id="PF09588">
    <property type="entry name" value="YqaJ"/>
    <property type="match status" value="1"/>
</dbReference>
<sequence>MDGVIEQLLHRREASTNGGGVLGANDRLLHLVVLGAGGSAQQVAQAMRQVLPQGFWLDDKAQYALNFRIIDGDVGLPHNSFRTEPLPQGCLCVYASQLGLEYIRESLEKTLLANLEQEDRLPFHGLPLVVAGRVQALPPQHNSSNKKPQAELARALLSDNPECMFARGLPSTLGQPYKKTKYGPAPASSPLAYQQALLPHGFAARLSGISPQPSTAAQSLVPEVKFFKDGQAWRPPTHLEGNQILQKVRTTLDSSCTIEQNTRRQARSETWKTERRLRLTSSNFGVAAARQHWTLKGLQNITASKDISHIAPIKHGIANEPLAARRYEEVMQAMGHNVTVSNCGLLVNPGFPWLGASPERIAYDPAESSYGVVEIKYPHSLRNK</sequence>
<gene>
    <name evidence="2" type="ORF">HPB48_003347</name>
</gene>
<dbReference type="Gene3D" id="3.90.320.10">
    <property type="match status" value="1"/>
</dbReference>
<evidence type="ECO:0000313" key="3">
    <source>
        <dbReference type="Proteomes" id="UP000821853"/>
    </source>
</evidence>
<dbReference type="InterPro" id="IPR039007">
    <property type="entry name" value="pG1"/>
</dbReference>
<dbReference type="SUPFAM" id="SSF52980">
    <property type="entry name" value="Restriction endonuclease-like"/>
    <property type="match status" value="1"/>
</dbReference>
<dbReference type="GO" id="GO:0007266">
    <property type="term" value="P:Rho protein signal transduction"/>
    <property type="evidence" value="ECO:0007669"/>
    <property type="project" value="TreeGrafter"/>
</dbReference>
<protein>
    <recommendedName>
        <fullName evidence="1">PG1 pseudoGTPase domain-containing protein</fullName>
    </recommendedName>
</protein>
<evidence type="ECO:0000313" key="2">
    <source>
        <dbReference type="EMBL" id="KAH9372268.1"/>
    </source>
</evidence>
<dbReference type="AlphaFoldDB" id="A0A9J6GCZ4"/>
<name>A0A9J6GCZ4_HAELO</name>
<dbReference type="PANTHER" id="PTHR46005">
    <property type="entry name" value="RHO GTPASE-ACTIVATING PROTEIN 190"/>
    <property type="match status" value="1"/>
</dbReference>
<dbReference type="GO" id="GO:0005829">
    <property type="term" value="C:cytosol"/>
    <property type="evidence" value="ECO:0007669"/>
    <property type="project" value="TreeGrafter"/>
</dbReference>
<dbReference type="CDD" id="cd22343">
    <property type="entry name" value="PDDEXK_lambda_exonuclease-like"/>
    <property type="match status" value="1"/>
</dbReference>
<dbReference type="Pfam" id="PF19518">
    <property type="entry name" value="RhoGAP_pG1_pG2"/>
    <property type="match status" value="1"/>
</dbReference>
<reference evidence="2 3" key="1">
    <citation type="journal article" date="2020" name="Cell">
        <title>Large-Scale Comparative Analyses of Tick Genomes Elucidate Their Genetic Diversity and Vector Capacities.</title>
        <authorList>
            <consortium name="Tick Genome and Microbiome Consortium (TIGMIC)"/>
            <person name="Jia N."/>
            <person name="Wang J."/>
            <person name="Shi W."/>
            <person name="Du L."/>
            <person name="Sun Y."/>
            <person name="Zhan W."/>
            <person name="Jiang J.F."/>
            <person name="Wang Q."/>
            <person name="Zhang B."/>
            <person name="Ji P."/>
            <person name="Bell-Sakyi L."/>
            <person name="Cui X.M."/>
            <person name="Yuan T.T."/>
            <person name="Jiang B.G."/>
            <person name="Yang W.F."/>
            <person name="Lam T.T."/>
            <person name="Chang Q.C."/>
            <person name="Ding S.J."/>
            <person name="Wang X.J."/>
            <person name="Zhu J.G."/>
            <person name="Ruan X.D."/>
            <person name="Zhao L."/>
            <person name="Wei J.T."/>
            <person name="Ye R.Z."/>
            <person name="Que T.C."/>
            <person name="Du C.H."/>
            <person name="Zhou Y.H."/>
            <person name="Cheng J.X."/>
            <person name="Dai P.F."/>
            <person name="Guo W.B."/>
            <person name="Han X.H."/>
            <person name="Huang E.J."/>
            <person name="Li L.F."/>
            <person name="Wei W."/>
            <person name="Gao Y.C."/>
            <person name="Liu J.Z."/>
            <person name="Shao H.Z."/>
            <person name="Wang X."/>
            <person name="Wang C.C."/>
            <person name="Yang T.C."/>
            <person name="Huo Q.B."/>
            <person name="Li W."/>
            <person name="Chen H.Y."/>
            <person name="Chen S.E."/>
            <person name="Zhou L.G."/>
            <person name="Ni X.B."/>
            <person name="Tian J.H."/>
            <person name="Sheng Y."/>
            <person name="Liu T."/>
            <person name="Pan Y.S."/>
            <person name="Xia L.Y."/>
            <person name="Li J."/>
            <person name="Zhao F."/>
            <person name="Cao W.C."/>
        </authorList>
    </citation>
    <scope>NUCLEOTIDE SEQUENCE [LARGE SCALE GENOMIC DNA]</scope>
    <source>
        <strain evidence="2">HaeL-2018</strain>
    </source>
</reference>
<dbReference type="InterPro" id="IPR051978">
    <property type="entry name" value="Rho-GAP_domain"/>
</dbReference>
<proteinExistence type="predicted"/>
<dbReference type="PANTHER" id="PTHR46005:SF4">
    <property type="entry name" value="RHO GTPASE-ACTIVATING PROTEIN 190"/>
    <property type="match status" value="1"/>
</dbReference>
<dbReference type="GO" id="GO:0005096">
    <property type="term" value="F:GTPase activator activity"/>
    <property type="evidence" value="ECO:0007669"/>
    <property type="project" value="TreeGrafter"/>
</dbReference>